<comment type="similarity">
    <text evidence="2">Belongs to the major facilitator superfamily. TCR/Tet family.</text>
</comment>
<dbReference type="EMBL" id="BAABLV010000002">
    <property type="protein sequence ID" value="GAA4888634.1"/>
    <property type="molecule type" value="Genomic_DNA"/>
</dbReference>
<dbReference type="PRINTS" id="PR01035">
    <property type="entry name" value="TCRTETA"/>
</dbReference>
<feature type="transmembrane region" description="Helical" evidence="8">
    <location>
        <begin position="167"/>
        <end position="188"/>
    </location>
</feature>
<feature type="transmembrane region" description="Helical" evidence="8">
    <location>
        <begin position="305"/>
        <end position="323"/>
    </location>
</feature>
<evidence type="ECO:0000256" key="7">
    <source>
        <dbReference type="ARBA" id="ARBA00023136"/>
    </source>
</evidence>
<dbReference type="PANTHER" id="PTHR23501">
    <property type="entry name" value="MAJOR FACILITATOR SUPERFAMILY"/>
    <property type="match status" value="1"/>
</dbReference>
<dbReference type="InterPro" id="IPR001958">
    <property type="entry name" value="Tet-R_TetA/multi-R_MdtG-like"/>
</dbReference>
<comment type="subcellular location">
    <subcellularLocation>
        <location evidence="1">Cell membrane</location>
        <topology evidence="1">Multi-pass membrane protein</topology>
    </subcellularLocation>
</comment>
<feature type="transmembrane region" description="Helical" evidence="8">
    <location>
        <begin position="363"/>
        <end position="383"/>
    </location>
</feature>
<dbReference type="InterPro" id="IPR004638">
    <property type="entry name" value="EmrB-like"/>
</dbReference>
<keyword evidence="7 8" id="KW-0472">Membrane</keyword>
<dbReference type="RefSeq" id="WP_345577419.1">
    <property type="nucleotide sequence ID" value="NZ_BAABLV010000002.1"/>
</dbReference>
<dbReference type="PANTHER" id="PTHR23501:SF197">
    <property type="entry name" value="COMD"/>
    <property type="match status" value="1"/>
</dbReference>
<name>A0ABP9EWM0_9ACTN</name>
<feature type="transmembrane region" description="Helical" evidence="8">
    <location>
        <begin position="200"/>
        <end position="219"/>
    </location>
</feature>
<keyword evidence="5 8" id="KW-0812">Transmembrane</keyword>
<dbReference type="InterPro" id="IPR005829">
    <property type="entry name" value="Sugar_transporter_CS"/>
</dbReference>
<feature type="transmembrane region" description="Helical" evidence="8">
    <location>
        <begin position="111"/>
        <end position="130"/>
    </location>
</feature>
<protein>
    <recommendedName>
        <fullName evidence="9">Major facilitator superfamily (MFS) profile domain-containing protein</fullName>
    </recommendedName>
</protein>
<dbReference type="NCBIfam" id="TIGR00711">
    <property type="entry name" value="efflux_EmrB"/>
    <property type="match status" value="1"/>
</dbReference>
<feature type="transmembrane region" description="Helical" evidence="8">
    <location>
        <begin position="81"/>
        <end position="105"/>
    </location>
</feature>
<dbReference type="Gene3D" id="1.20.1720.10">
    <property type="entry name" value="Multidrug resistance protein D"/>
    <property type="match status" value="1"/>
</dbReference>
<feature type="transmembrane region" description="Helical" evidence="8">
    <location>
        <begin position="476"/>
        <end position="495"/>
    </location>
</feature>
<keyword evidence="3" id="KW-0813">Transport</keyword>
<proteinExistence type="inferred from homology"/>
<feature type="transmembrane region" description="Helical" evidence="8">
    <location>
        <begin position="335"/>
        <end position="351"/>
    </location>
</feature>
<dbReference type="Gene3D" id="1.20.1250.20">
    <property type="entry name" value="MFS general substrate transporter like domains"/>
    <property type="match status" value="1"/>
</dbReference>
<keyword evidence="6 8" id="KW-1133">Transmembrane helix</keyword>
<evidence type="ECO:0000256" key="3">
    <source>
        <dbReference type="ARBA" id="ARBA00022448"/>
    </source>
</evidence>
<dbReference type="CDD" id="cd17502">
    <property type="entry name" value="MFS_Azr1_MDR_like"/>
    <property type="match status" value="1"/>
</dbReference>
<accession>A0ABP9EWM0</accession>
<evidence type="ECO:0000256" key="8">
    <source>
        <dbReference type="SAM" id="Phobius"/>
    </source>
</evidence>
<evidence type="ECO:0000313" key="10">
    <source>
        <dbReference type="EMBL" id="GAA4888634.1"/>
    </source>
</evidence>
<dbReference type="SUPFAM" id="SSF103473">
    <property type="entry name" value="MFS general substrate transporter"/>
    <property type="match status" value="1"/>
</dbReference>
<feature type="transmembrane region" description="Helical" evidence="8">
    <location>
        <begin position="231"/>
        <end position="249"/>
    </location>
</feature>
<feature type="transmembrane region" description="Helical" evidence="8">
    <location>
        <begin position="15"/>
        <end position="38"/>
    </location>
</feature>
<dbReference type="Pfam" id="PF07690">
    <property type="entry name" value="MFS_1"/>
    <property type="match status" value="1"/>
</dbReference>
<keyword evidence="4" id="KW-1003">Cell membrane</keyword>
<feature type="transmembrane region" description="Helical" evidence="8">
    <location>
        <begin position="50"/>
        <end position="69"/>
    </location>
</feature>
<feature type="transmembrane region" description="Helical" evidence="8">
    <location>
        <begin position="142"/>
        <end position="161"/>
    </location>
</feature>
<evidence type="ECO:0000256" key="6">
    <source>
        <dbReference type="ARBA" id="ARBA00022989"/>
    </source>
</evidence>
<comment type="caution">
    <text evidence="10">The sequence shown here is derived from an EMBL/GenBank/DDBJ whole genome shotgun (WGS) entry which is preliminary data.</text>
</comment>
<evidence type="ECO:0000256" key="2">
    <source>
        <dbReference type="ARBA" id="ARBA00007520"/>
    </source>
</evidence>
<evidence type="ECO:0000259" key="9">
    <source>
        <dbReference type="PROSITE" id="PS50850"/>
    </source>
</evidence>
<dbReference type="Proteomes" id="UP001501521">
    <property type="component" value="Unassembled WGS sequence"/>
</dbReference>
<dbReference type="InterPro" id="IPR011701">
    <property type="entry name" value="MFS"/>
</dbReference>
<evidence type="ECO:0000256" key="1">
    <source>
        <dbReference type="ARBA" id="ARBA00004651"/>
    </source>
</evidence>
<evidence type="ECO:0000256" key="5">
    <source>
        <dbReference type="ARBA" id="ARBA00022692"/>
    </source>
</evidence>
<sequence length="678" mass="73453">MTTAPDTFRFATIRWAYFGLVIGMFSASISQTIVGPAIPRIVADLGGLAWYSWLSTIVMLASAVVTPVSGKLSDIFGRRRFYVIGLLLFMLGSVLSGMAFNFAFLIVARTIQGMGMGILMPLSQTILGVLIPPRQRGKYQGYMGAVMGASQVAGPLLGGWITDVSSWRWLFYISMPVGLLALVIILRHLHIPEESVKGRIDHAGISTMTIGVSALLLGISLGGQNGWAEPQVIVLLLVGLVFSVAFVWVEHRAEEPIVPMHLFRNKVFTFSTVGAFFMNMAMMAVLIYVPVYAQGVLGVSATESGLILIPMNVVLFAIGIVVGQLTTRTGRYKEFAVAGAVVQVVGALWMLRLGAESSRLELVASTAVLGLGYGMAFQIYVLAVQNAVQRRDLGVATSALQFFRNIGNTLGTAIAGTIMTTHLMSGIQERLTPELEQIIPTGGLNPNAVLHRGDLLYLPEPLADLLRQSLAGAMQAVFIILPVLTLLSLAGTLFIKAMPLRDTFAQPEERGRELLDATAMSAPDQERVRLSPEDSHARSKERILGAHLILLAEQVRDDNPILRDAVAEFGGGDLGRGLQMLRSTGTMLLTEDPGVIDEHEAFAVELSKLGRQERMLSKEMTGRLDAVAELVAHRPMGQVTRPRIDTAEGIDGAGLRRALMMLDSALVADIATRRWERP</sequence>
<organism evidence="10 11">
    <name type="scientific">Tessaracoccus lubricantis</name>
    <dbReference type="NCBI Taxonomy" id="545543"/>
    <lineage>
        <taxon>Bacteria</taxon>
        <taxon>Bacillati</taxon>
        <taxon>Actinomycetota</taxon>
        <taxon>Actinomycetes</taxon>
        <taxon>Propionibacteriales</taxon>
        <taxon>Propionibacteriaceae</taxon>
        <taxon>Tessaracoccus</taxon>
    </lineage>
</organism>
<dbReference type="InterPro" id="IPR020846">
    <property type="entry name" value="MFS_dom"/>
</dbReference>
<dbReference type="PROSITE" id="PS00216">
    <property type="entry name" value="SUGAR_TRANSPORT_1"/>
    <property type="match status" value="1"/>
</dbReference>
<feature type="transmembrane region" description="Helical" evidence="8">
    <location>
        <begin position="270"/>
        <end position="293"/>
    </location>
</feature>
<evidence type="ECO:0000256" key="4">
    <source>
        <dbReference type="ARBA" id="ARBA00022475"/>
    </source>
</evidence>
<gene>
    <name evidence="10" type="ORF">GCM10025789_01160</name>
</gene>
<evidence type="ECO:0000313" key="11">
    <source>
        <dbReference type="Proteomes" id="UP001501521"/>
    </source>
</evidence>
<dbReference type="PROSITE" id="PS50850">
    <property type="entry name" value="MFS"/>
    <property type="match status" value="1"/>
</dbReference>
<reference evidence="11" key="1">
    <citation type="journal article" date="2019" name="Int. J. Syst. Evol. Microbiol.">
        <title>The Global Catalogue of Microorganisms (GCM) 10K type strain sequencing project: providing services to taxonomists for standard genome sequencing and annotation.</title>
        <authorList>
            <consortium name="The Broad Institute Genomics Platform"/>
            <consortium name="The Broad Institute Genome Sequencing Center for Infectious Disease"/>
            <person name="Wu L."/>
            <person name="Ma J."/>
        </authorList>
    </citation>
    <scope>NUCLEOTIDE SEQUENCE [LARGE SCALE GENOMIC DNA]</scope>
    <source>
        <strain evidence="11">JCM 19125</strain>
    </source>
</reference>
<dbReference type="InterPro" id="IPR036259">
    <property type="entry name" value="MFS_trans_sf"/>
</dbReference>
<keyword evidence="11" id="KW-1185">Reference proteome</keyword>
<feature type="domain" description="Major facilitator superfamily (MFS) profile" evidence="9">
    <location>
        <begin position="16"/>
        <end position="500"/>
    </location>
</feature>